<evidence type="ECO:0000313" key="1">
    <source>
        <dbReference type="EMBL" id="GFS72283.1"/>
    </source>
</evidence>
<dbReference type="EMBL" id="BMAW01049745">
    <property type="protein sequence ID" value="GFS72283.1"/>
    <property type="molecule type" value="Genomic_DNA"/>
</dbReference>
<name>A0A8X6MQI7_NEPPI</name>
<organism evidence="1 2">
    <name type="scientific">Nephila pilipes</name>
    <name type="common">Giant wood spider</name>
    <name type="synonym">Nephila maculata</name>
    <dbReference type="NCBI Taxonomy" id="299642"/>
    <lineage>
        <taxon>Eukaryota</taxon>
        <taxon>Metazoa</taxon>
        <taxon>Ecdysozoa</taxon>
        <taxon>Arthropoda</taxon>
        <taxon>Chelicerata</taxon>
        <taxon>Arachnida</taxon>
        <taxon>Araneae</taxon>
        <taxon>Araneomorphae</taxon>
        <taxon>Entelegynae</taxon>
        <taxon>Araneoidea</taxon>
        <taxon>Nephilidae</taxon>
        <taxon>Nephila</taxon>
    </lineage>
</organism>
<dbReference type="Proteomes" id="UP000887013">
    <property type="component" value="Unassembled WGS sequence"/>
</dbReference>
<sequence>MLWHLLADPVVADGKFSFYLIKALIFNEGKSCFLNSLPVTDKGMNRSLNNLPVASADRFSLTSIVRPDVDWQESLSDKIFDGCFVYLDLEDNLFYPEAIFNMRLLRHLDYTCTLEIDFSWVELSFEIVHQVLSDFAEGS</sequence>
<protein>
    <submittedName>
        <fullName evidence="1">Uncharacterized protein</fullName>
    </submittedName>
</protein>
<evidence type="ECO:0000313" key="2">
    <source>
        <dbReference type="Proteomes" id="UP000887013"/>
    </source>
</evidence>
<keyword evidence="2" id="KW-1185">Reference proteome</keyword>
<reference evidence="1" key="1">
    <citation type="submission" date="2020-08" db="EMBL/GenBank/DDBJ databases">
        <title>Multicomponent nature underlies the extraordinary mechanical properties of spider dragline silk.</title>
        <authorList>
            <person name="Kono N."/>
            <person name="Nakamura H."/>
            <person name="Mori M."/>
            <person name="Yoshida Y."/>
            <person name="Ohtoshi R."/>
            <person name="Malay A.D."/>
            <person name="Moran D.A.P."/>
            <person name="Tomita M."/>
            <person name="Numata K."/>
            <person name="Arakawa K."/>
        </authorList>
    </citation>
    <scope>NUCLEOTIDE SEQUENCE</scope>
</reference>
<gene>
    <name evidence="1" type="ORF">NPIL_453051</name>
</gene>
<comment type="caution">
    <text evidence="1">The sequence shown here is derived from an EMBL/GenBank/DDBJ whole genome shotgun (WGS) entry which is preliminary data.</text>
</comment>
<accession>A0A8X6MQI7</accession>
<dbReference type="AlphaFoldDB" id="A0A8X6MQI7"/>
<proteinExistence type="predicted"/>